<accession>A0AAW1SB62</accession>
<name>A0AAW1SB62_9CHLO</name>
<feature type="domain" description="D-isomer specific 2-hydroxyacid dehydrogenase catalytic" evidence="4">
    <location>
        <begin position="58"/>
        <end position="380"/>
    </location>
</feature>
<evidence type="ECO:0000259" key="5">
    <source>
        <dbReference type="Pfam" id="PF02826"/>
    </source>
</evidence>
<dbReference type="SUPFAM" id="SSF51735">
    <property type="entry name" value="NAD(P)-binding Rossmann-fold domains"/>
    <property type="match status" value="1"/>
</dbReference>
<dbReference type="Pfam" id="PF00389">
    <property type="entry name" value="2-Hacid_dh"/>
    <property type="match status" value="1"/>
</dbReference>
<dbReference type="Gene3D" id="3.40.50.720">
    <property type="entry name" value="NAD(P)-binding Rossmann-like Domain"/>
    <property type="match status" value="2"/>
</dbReference>
<dbReference type="InterPro" id="IPR006140">
    <property type="entry name" value="D-isomer_DH_NAD-bd"/>
</dbReference>
<evidence type="ECO:0000256" key="1">
    <source>
        <dbReference type="ARBA" id="ARBA00005854"/>
    </source>
</evidence>
<dbReference type="GO" id="GO:0005829">
    <property type="term" value="C:cytosol"/>
    <property type="evidence" value="ECO:0007669"/>
    <property type="project" value="TreeGrafter"/>
</dbReference>
<keyword evidence="2 3" id="KW-0560">Oxidoreductase</keyword>
<dbReference type="SUPFAM" id="SSF52283">
    <property type="entry name" value="Formate/glycerate dehydrogenase catalytic domain-like"/>
    <property type="match status" value="1"/>
</dbReference>
<reference evidence="6 7" key="1">
    <citation type="journal article" date="2024" name="Nat. Commun.">
        <title>Phylogenomics reveals the evolutionary origins of lichenization in chlorophyte algae.</title>
        <authorList>
            <person name="Puginier C."/>
            <person name="Libourel C."/>
            <person name="Otte J."/>
            <person name="Skaloud P."/>
            <person name="Haon M."/>
            <person name="Grisel S."/>
            <person name="Petersen M."/>
            <person name="Berrin J.G."/>
            <person name="Delaux P.M."/>
            <person name="Dal Grande F."/>
            <person name="Keller J."/>
        </authorList>
    </citation>
    <scope>NUCLEOTIDE SEQUENCE [LARGE SCALE GENOMIC DNA]</scope>
    <source>
        <strain evidence="6 7">SAG 2145</strain>
    </source>
</reference>
<dbReference type="GO" id="GO:0008465">
    <property type="term" value="F:hydroxypyruvate reductase (NADH) activity"/>
    <property type="evidence" value="ECO:0007669"/>
    <property type="project" value="TreeGrafter"/>
</dbReference>
<dbReference type="PANTHER" id="PTHR10996:SF257">
    <property type="entry name" value="GLYOXYLATE REDUCTASE 1"/>
    <property type="match status" value="1"/>
</dbReference>
<dbReference type="EMBL" id="JALJOS010000002">
    <property type="protein sequence ID" value="KAK9842799.1"/>
    <property type="molecule type" value="Genomic_DNA"/>
</dbReference>
<dbReference type="PANTHER" id="PTHR10996">
    <property type="entry name" value="2-HYDROXYACID DEHYDROGENASE-RELATED"/>
    <property type="match status" value="1"/>
</dbReference>
<evidence type="ECO:0000313" key="6">
    <source>
        <dbReference type="EMBL" id="KAK9842799.1"/>
    </source>
</evidence>
<dbReference type="InterPro" id="IPR029752">
    <property type="entry name" value="D-isomer_DH_CS1"/>
</dbReference>
<sequence length="421" mass="45192">MSALLGRVQQAAGLLQKTSLLGQAGPAILYASARGFAAEAEAGGIPVEVHNEGGSKRVVVTKELPGERWLKLLTQADCRVEVSKHPEVITSKDTIKKLIGSQCDGVLGQLTEDWGSELFSALQKAGGSTYSNYAVGFNNVDVGAATESKVSVGNTPGVLTETTAELAVALTMAAARRVVEADSFMRAGKYEGWLPTLFVGALLQNKTVGIIGAGRIGAAYARMMSEGHKMDIVYYDPYPSKKLEEYMKGYGELLKSQGERPVTCTRVETMEEVFKAGDVVSLHCALDEKTKHLADKKMLGMMKEDAILINAARGPIHHEEDLVAHLKANPNFRCGLDVFEDEPHMKPGLADCANAVIVPHIASASQWTRSGMATLAAANIAGRLQDFPVWDKPDMLPFVDGPFDQIPKASPNILNAKDLGL</sequence>
<dbReference type="InterPro" id="IPR006139">
    <property type="entry name" value="D-isomer_2_OHA_DH_cat_dom"/>
</dbReference>
<dbReference type="GO" id="GO:0030267">
    <property type="term" value="F:glyoxylate reductase (NADPH) activity"/>
    <property type="evidence" value="ECO:0007669"/>
    <property type="project" value="TreeGrafter"/>
</dbReference>
<protein>
    <recommendedName>
        <fullName evidence="8">Glycerate dehydrogenase</fullName>
    </recommendedName>
</protein>
<proteinExistence type="inferred from homology"/>
<feature type="domain" description="D-isomer specific 2-hydroxyacid dehydrogenase NAD-binding" evidence="5">
    <location>
        <begin position="168"/>
        <end position="362"/>
    </location>
</feature>
<dbReference type="Proteomes" id="UP001438707">
    <property type="component" value="Unassembled WGS sequence"/>
</dbReference>
<comment type="similarity">
    <text evidence="1 3">Belongs to the D-isomer specific 2-hydroxyacid dehydrogenase family.</text>
</comment>
<evidence type="ECO:0000313" key="7">
    <source>
        <dbReference type="Proteomes" id="UP001438707"/>
    </source>
</evidence>
<dbReference type="Pfam" id="PF02826">
    <property type="entry name" value="2-Hacid_dh_C"/>
    <property type="match status" value="1"/>
</dbReference>
<evidence type="ECO:0000256" key="3">
    <source>
        <dbReference type="RuleBase" id="RU003719"/>
    </source>
</evidence>
<evidence type="ECO:0000259" key="4">
    <source>
        <dbReference type="Pfam" id="PF00389"/>
    </source>
</evidence>
<dbReference type="PROSITE" id="PS00065">
    <property type="entry name" value="D_2_HYDROXYACID_DH_1"/>
    <property type="match status" value="1"/>
</dbReference>
<comment type="caution">
    <text evidence="6">The sequence shown here is derived from an EMBL/GenBank/DDBJ whole genome shotgun (WGS) entry which is preliminary data.</text>
</comment>
<dbReference type="CDD" id="cd05301">
    <property type="entry name" value="GDH"/>
    <property type="match status" value="1"/>
</dbReference>
<dbReference type="GO" id="GO:0051287">
    <property type="term" value="F:NAD binding"/>
    <property type="evidence" value="ECO:0007669"/>
    <property type="project" value="InterPro"/>
</dbReference>
<organism evidence="6 7">
    <name type="scientific">Apatococcus lobatus</name>
    <dbReference type="NCBI Taxonomy" id="904363"/>
    <lineage>
        <taxon>Eukaryota</taxon>
        <taxon>Viridiplantae</taxon>
        <taxon>Chlorophyta</taxon>
        <taxon>core chlorophytes</taxon>
        <taxon>Trebouxiophyceae</taxon>
        <taxon>Chlorellales</taxon>
        <taxon>Chlorellaceae</taxon>
        <taxon>Apatococcus</taxon>
    </lineage>
</organism>
<keyword evidence="7" id="KW-1185">Reference proteome</keyword>
<dbReference type="InterPro" id="IPR036291">
    <property type="entry name" value="NAD(P)-bd_dom_sf"/>
</dbReference>
<dbReference type="InterPro" id="IPR050223">
    <property type="entry name" value="D-isomer_2-hydroxyacid_DH"/>
</dbReference>
<evidence type="ECO:0000256" key="2">
    <source>
        <dbReference type="ARBA" id="ARBA00023002"/>
    </source>
</evidence>
<evidence type="ECO:0008006" key="8">
    <source>
        <dbReference type="Google" id="ProtNLM"/>
    </source>
</evidence>
<dbReference type="AlphaFoldDB" id="A0AAW1SB62"/>
<gene>
    <name evidence="6" type="ORF">WJX74_002554</name>
</gene>